<dbReference type="GO" id="GO:1901135">
    <property type="term" value="P:carbohydrate derivative metabolic process"/>
    <property type="evidence" value="ECO:0007669"/>
    <property type="project" value="InterPro"/>
</dbReference>
<evidence type="ECO:0000259" key="4">
    <source>
        <dbReference type="PROSITE" id="PS51071"/>
    </source>
</evidence>
<dbReference type="Pfam" id="PF01418">
    <property type="entry name" value="HTH_6"/>
    <property type="match status" value="1"/>
</dbReference>
<organism evidence="6 7">
    <name type="scientific">Fusobacterium equinum</name>
    <dbReference type="NCBI Taxonomy" id="134605"/>
    <lineage>
        <taxon>Bacteria</taxon>
        <taxon>Fusobacteriati</taxon>
        <taxon>Fusobacteriota</taxon>
        <taxon>Fusobacteriia</taxon>
        <taxon>Fusobacteriales</taxon>
        <taxon>Fusobacteriaceae</taxon>
        <taxon>Fusobacterium</taxon>
    </lineage>
</organism>
<evidence type="ECO:0000259" key="5">
    <source>
        <dbReference type="PROSITE" id="PS51464"/>
    </source>
</evidence>
<dbReference type="PANTHER" id="PTHR30514">
    <property type="entry name" value="GLUCOKINASE"/>
    <property type="match status" value="1"/>
</dbReference>
<dbReference type="InterPro" id="IPR009057">
    <property type="entry name" value="Homeodomain-like_sf"/>
</dbReference>
<dbReference type="RefSeq" id="WP_008801041.1">
    <property type="nucleotide sequence ID" value="NZ_KQ956536.1"/>
</dbReference>
<dbReference type="InterPro" id="IPR001347">
    <property type="entry name" value="SIS_dom"/>
</dbReference>
<evidence type="ECO:0000256" key="2">
    <source>
        <dbReference type="ARBA" id="ARBA00023125"/>
    </source>
</evidence>
<dbReference type="SUPFAM" id="SSF46689">
    <property type="entry name" value="Homeodomain-like"/>
    <property type="match status" value="1"/>
</dbReference>
<feature type="domain" description="HTH rpiR-type" evidence="4">
    <location>
        <begin position="1"/>
        <end position="77"/>
    </location>
</feature>
<dbReference type="InterPro" id="IPR000281">
    <property type="entry name" value="HTH_RpiR"/>
</dbReference>
<dbReference type="PROSITE" id="PS51464">
    <property type="entry name" value="SIS"/>
    <property type="match status" value="1"/>
</dbReference>
<dbReference type="PANTHER" id="PTHR30514:SF1">
    <property type="entry name" value="HTH-TYPE TRANSCRIPTIONAL REGULATOR HEXR-RELATED"/>
    <property type="match status" value="1"/>
</dbReference>
<dbReference type="Gene3D" id="3.40.50.10490">
    <property type="entry name" value="Glucose-6-phosphate isomerase like protein, domain 1"/>
    <property type="match status" value="1"/>
</dbReference>
<keyword evidence="7" id="KW-1185">Reference proteome</keyword>
<dbReference type="PATRIC" id="fig|134605.3.peg.976"/>
<sequence length="283" mass="32097">MSVILKLKMMRENFSKMEQKIADYILKHPEEVKQLTTYQVAKVCKTSQASIVRFAKKMGFSGYPDFKLSLSQDMGVLSAKKEVSIIDSEIDSNDSLQEVCQKVARENMRAIEDTYSLLDFKELEKAVKALGKAKKIMILGAGFSGVVARDLSYKLLELGKDVVFESDFHMQFSLLTTMTSRDILFVISYSGKTKEVYEITKKAKERGIQIITLTTIAGNPIRDLGDITLNTVELNKNFRATALSPRISQMTVIDMLYVKLILENKEMEENILEAMEIVKNFKL</sequence>
<feature type="domain" description="SIS" evidence="5">
    <location>
        <begin position="126"/>
        <end position="266"/>
    </location>
</feature>
<dbReference type="AlphaFoldDB" id="A0A133NDZ2"/>
<dbReference type="PROSITE" id="PS51071">
    <property type="entry name" value="HTH_RPIR"/>
    <property type="match status" value="1"/>
</dbReference>
<dbReference type="Pfam" id="PF01380">
    <property type="entry name" value="SIS"/>
    <property type="match status" value="1"/>
</dbReference>
<keyword evidence="3" id="KW-0804">Transcription</keyword>
<name>A0A133NDZ2_9FUSO</name>
<dbReference type="InterPro" id="IPR047640">
    <property type="entry name" value="RpiR-like"/>
</dbReference>
<reference evidence="7" key="1">
    <citation type="submission" date="2016-01" db="EMBL/GenBank/DDBJ databases">
        <authorList>
            <person name="Mitreva M."/>
            <person name="Pepin K.H."/>
            <person name="Mihindukulasuriya K.A."/>
            <person name="Fulton R."/>
            <person name="Fronick C."/>
            <person name="O'Laughlin M."/>
            <person name="Miner T."/>
            <person name="Herter B."/>
            <person name="Rosa B.A."/>
            <person name="Cordes M."/>
            <person name="Tomlinson C."/>
            <person name="Wollam A."/>
            <person name="Palsikar V.B."/>
            <person name="Mardis E.R."/>
            <person name="Wilson R.K."/>
        </authorList>
    </citation>
    <scope>NUCLEOTIDE SEQUENCE [LARGE SCALE GENOMIC DNA]</scope>
    <source>
        <strain evidence="7">CMW8396</strain>
    </source>
</reference>
<dbReference type="EMBL" id="LRPX01000043">
    <property type="protein sequence ID" value="KXA14483.1"/>
    <property type="molecule type" value="Genomic_DNA"/>
</dbReference>
<dbReference type="GO" id="GO:0003700">
    <property type="term" value="F:DNA-binding transcription factor activity"/>
    <property type="evidence" value="ECO:0007669"/>
    <property type="project" value="InterPro"/>
</dbReference>
<dbReference type="InterPro" id="IPR036388">
    <property type="entry name" value="WH-like_DNA-bd_sf"/>
</dbReference>
<dbReference type="GO" id="GO:0097367">
    <property type="term" value="F:carbohydrate derivative binding"/>
    <property type="evidence" value="ECO:0007669"/>
    <property type="project" value="InterPro"/>
</dbReference>
<dbReference type="SUPFAM" id="SSF53697">
    <property type="entry name" value="SIS domain"/>
    <property type="match status" value="1"/>
</dbReference>
<dbReference type="Gene3D" id="1.10.10.10">
    <property type="entry name" value="Winged helix-like DNA-binding domain superfamily/Winged helix DNA-binding domain"/>
    <property type="match status" value="1"/>
</dbReference>
<evidence type="ECO:0000256" key="3">
    <source>
        <dbReference type="ARBA" id="ARBA00023163"/>
    </source>
</evidence>
<dbReference type="CDD" id="cd05013">
    <property type="entry name" value="SIS_RpiR"/>
    <property type="match status" value="1"/>
</dbReference>
<keyword evidence="1" id="KW-0805">Transcription regulation</keyword>
<protein>
    <submittedName>
        <fullName evidence="6">Transcriptional regulator, RpiR family</fullName>
    </submittedName>
</protein>
<dbReference type="Proteomes" id="UP000070617">
    <property type="component" value="Unassembled WGS sequence"/>
</dbReference>
<keyword evidence="2" id="KW-0238">DNA-binding</keyword>
<gene>
    <name evidence="6" type="ORF">HMPREF3206_00983</name>
</gene>
<evidence type="ECO:0000313" key="6">
    <source>
        <dbReference type="EMBL" id="KXA14483.1"/>
    </source>
</evidence>
<dbReference type="STRING" id="134605.HMPREF3206_00983"/>
<evidence type="ECO:0000256" key="1">
    <source>
        <dbReference type="ARBA" id="ARBA00023015"/>
    </source>
</evidence>
<dbReference type="GO" id="GO:0003677">
    <property type="term" value="F:DNA binding"/>
    <property type="evidence" value="ECO:0007669"/>
    <property type="project" value="UniProtKB-KW"/>
</dbReference>
<dbReference type="InterPro" id="IPR046348">
    <property type="entry name" value="SIS_dom_sf"/>
</dbReference>
<proteinExistence type="predicted"/>
<comment type="caution">
    <text evidence="6">The sequence shown here is derived from an EMBL/GenBank/DDBJ whole genome shotgun (WGS) entry which is preliminary data.</text>
</comment>
<dbReference type="InterPro" id="IPR035472">
    <property type="entry name" value="RpiR-like_SIS"/>
</dbReference>
<accession>A0A133NDZ2</accession>
<evidence type="ECO:0000313" key="7">
    <source>
        <dbReference type="Proteomes" id="UP000070617"/>
    </source>
</evidence>